<protein>
    <recommendedName>
        <fullName evidence="6">Ketose-bisphosphate aldolase</fullName>
    </recommendedName>
</protein>
<dbReference type="Proteomes" id="UP000189677">
    <property type="component" value="Chromosome"/>
</dbReference>
<dbReference type="PANTHER" id="PTHR30304:SF0">
    <property type="entry name" value="D-TAGATOSE-1,6-BISPHOSPHATE ALDOLASE SUBUNIT GATY-RELATED"/>
    <property type="match status" value="1"/>
</dbReference>
<dbReference type="EMBL" id="CP018047">
    <property type="protein sequence ID" value="AQU64924.1"/>
    <property type="molecule type" value="Genomic_DNA"/>
</dbReference>
<dbReference type="RefSeq" id="WP_078073398.1">
    <property type="nucleotide sequence ID" value="NZ_CP018047.1"/>
</dbReference>
<dbReference type="PANTHER" id="PTHR30304">
    <property type="entry name" value="D-TAGATOSE-1,6-BISPHOSPHATE ALDOLASE"/>
    <property type="match status" value="1"/>
</dbReference>
<keyword evidence="3" id="KW-0479">Metal-binding</keyword>
<evidence type="ECO:0000256" key="3">
    <source>
        <dbReference type="PIRSR" id="PIRSR001359-3"/>
    </source>
</evidence>
<feature type="binding site" evidence="3">
    <location>
        <position position="172"/>
    </location>
    <ligand>
        <name>Zn(2+)</name>
        <dbReference type="ChEBI" id="CHEBI:29105"/>
        <label>1</label>
        <note>catalytic</note>
    </ligand>
</feature>
<dbReference type="InterPro" id="IPR013785">
    <property type="entry name" value="Aldolase_TIM"/>
</dbReference>
<dbReference type="AlphaFoldDB" id="A0A1U9QKX1"/>
<feature type="binding site" evidence="3">
    <location>
        <position position="101"/>
    </location>
    <ligand>
        <name>Zn(2+)</name>
        <dbReference type="ChEBI" id="CHEBI:29105"/>
        <label>2</label>
    </ligand>
</feature>
<sequence length="277" mass="30069">MSLTDLLRPALSQGYAVPAFNVVDGAMLAGVIDAAHRVQSPVIVQVSERIARALGPEHFKVAFDQLVNETGATAVLHLDHCGDPVFTEKCLEAGWDSALYDASDLPYEEALRTTAEVVRTADRYGAEIEGEFERIGRASLADVVMARPVSDSVEFIRRTGVACFSPAVGTLHGRYVAAPNLQPERVDAIVRACRIPQVLHGATGLDDETLQDFIGRGIAKINFSTVLKGVHTDSVRSHAAEPGRELEPLNLFLDIRARVTKVVEHYMTVLCSHGRTS</sequence>
<feature type="binding site" evidence="3">
    <location>
        <position position="131"/>
    </location>
    <ligand>
        <name>Zn(2+)</name>
        <dbReference type="ChEBI" id="CHEBI:29105"/>
        <label>2</label>
    </ligand>
</feature>
<dbReference type="PIRSF" id="PIRSF001359">
    <property type="entry name" value="F_bP_aldolase_II"/>
    <property type="match status" value="1"/>
</dbReference>
<dbReference type="GO" id="GO:0016832">
    <property type="term" value="F:aldehyde-lyase activity"/>
    <property type="evidence" value="ECO:0007669"/>
    <property type="project" value="InterPro"/>
</dbReference>
<evidence type="ECO:0000313" key="4">
    <source>
        <dbReference type="EMBL" id="AQU64924.1"/>
    </source>
</evidence>
<accession>A0A1U9QKX1</accession>
<reference evidence="4 5" key="1">
    <citation type="submission" date="2016-11" db="EMBL/GenBank/DDBJ databases">
        <title>Complete genome sequence of Streptomyces niveus SCSIO 3406.</title>
        <authorList>
            <person name="Zhu Q."/>
            <person name="Cheng W."/>
            <person name="Song Y."/>
            <person name="Li Q."/>
            <person name="Ju J."/>
        </authorList>
    </citation>
    <scope>NUCLEOTIDE SEQUENCE [LARGE SCALE GENOMIC DNA]</scope>
    <source>
        <strain evidence="4 5">SCSIO 3406</strain>
    </source>
</reference>
<feature type="binding site" evidence="2">
    <location>
        <position position="173"/>
    </location>
    <ligand>
        <name>dihydroxyacetone phosphate</name>
        <dbReference type="ChEBI" id="CHEBI:57642"/>
    </ligand>
</feature>
<evidence type="ECO:0000256" key="2">
    <source>
        <dbReference type="PIRSR" id="PIRSR001359-2"/>
    </source>
</evidence>
<dbReference type="GO" id="GO:0008270">
    <property type="term" value="F:zinc ion binding"/>
    <property type="evidence" value="ECO:0007669"/>
    <property type="project" value="InterPro"/>
</dbReference>
<dbReference type="Gene3D" id="3.20.20.70">
    <property type="entry name" value="Aldolase class I"/>
    <property type="match status" value="1"/>
</dbReference>
<name>A0A1U9QKX1_STRNV</name>
<keyword evidence="5" id="KW-1185">Reference proteome</keyword>
<dbReference type="InterPro" id="IPR050246">
    <property type="entry name" value="Class_II_FBP_aldolase"/>
</dbReference>
<gene>
    <name evidence="4" type="ORF">BBN63_00205</name>
</gene>
<dbReference type="SUPFAM" id="SSF51569">
    <property type="entry name" value="Aldolase"/>
    <property type="match status" value="1"/>
</dbReference>
<feature type="binding site" evidence="2">
    <location>
        <begin position="222"/>
        <end position="225"/>
    </location>
    <ligand>
        <name>dihydroxyacetone phosphate</name>
        <dbReference type="ChEBI" id="CHEBI:57642"/>
    </ligand>
</feature>
<dbReference type="GO" id="GO:0005975">
    <property type="term" value="P:carbohydrate metabolic process"/>
    <property type="evidence" value="ECO:0007669"/>
    <property type="project" value="InterPro"/>
</dbReference>
<feature type="binding site" evidence="2">
    <location>
        <begin position="201"/>
        <end position="203"/>
    </location>
    <ligand>
        <name>dihydroxyacetone phosphate</name>
        <dbReference type="ChEBI" id="CHEBI:57642"/>
    </ligand>
</feature>
<organism evidence="4 5">
    <name type="scientific">Streptomyces niveus</name>
    <name type="common">Streptomyces spheroides</name>
    <dbReference type="NCBI Taxonomy" id="193462"/>
    <lineage>
        <taxon>Bacteria</taxon>
        <taxon>Bacillati</taxon>
        <taxon>Actinomycetota</taxon>
        <taxon>Actinomycetes</taxon>
        <taxon>Kitasatosporales</taxon>
        <taxon>Streptomycetaceae</taxon>
        <taxon>Streptomyces</taxon>
    </lineage>
</organism>
<dbReference type="OrthoDB" id="9803995at2"/>
<keyword evidence="3" id="KW-0862">Zinc</keyword>
<proteinExistence type="predicted"/>
<evidence type="ECO:0008006" key="6">
    <source>
        <dbReference type="Google" id="ProtNLM"/>
    </source>
</evidence>
<feature type="binding site" evidence="3">
    <location>
        <position position="80"/>
    </location>
    <ligand>
        <name>Zn(2+)</name>
        <dbReference type="ChEBI" id="CHEBI:29105"/>
        <label>1</label>
        <note>catalytic</note>
    </ligand>
</feature>
<dbReference type="Pfam" id="PF01116">
    <property type="entry name" value="F_bP_aldolase"/>
    <property type="match status" value="1"/>
</dbReference>
<comment type="cofactor">
    <cofactor evidence="3">
        <name>Zn(2+)</name>
        <dbReference type="ChEBI" id="CHEBI:29105"/>
    </cofactor>
    <text evidence="3">Binds 2 Zn(2+) ions per subunit. One is catalytic and the other provides a structural contribution.</text>
</comment>
<feature type="active site" description="Proton donor" evidence="1">
    <location>
        <position position="79"/>
    </location>
</feature>
<evidence type="ECO:0000256" key="1">
    <source>
        <dbReference type="PIRSR" id="PIRSR001359-1"/>
    </source>
</evidence>
<feature type="binding site" evidence="3">
    <location>
        <position position="200"/>
    </location>
    <ligand>
        <name>Zn(2+)</name>
        <dbReference type="ChEBI" id="CHEBI:29105"/>
        <label>1</label>
        <note>catalytic</note>
    </ligand>
</feature>
<evidence type="ECO:0000313" key="5">
    <source>
        <dbReference type="Proteomes" id="UP000189677"/>
    </source>
</evidence>
<dbReference type="KEGG" id="snw:BBN63_00205"/>
<dbReference type="InterPro" id="IPR000771">
    <property type="entry name" value="FBA_II"/>
</dbReference>